<reference evidence="2" key="2">
    <citation type="journal article" date="2022" name="Res Sq">
        <title>Comparative Genomics Reveals Insights into the Divergent Evolution of Astigmatic Mites and Household Pest Adaptations.</title>
        <authorList>
            <person name="Xiong Q."/>
            <person name="Wan A.T.-Y."/>
            <person name="Liu X.-Y."/>
            <person name="Fung C.S.-H."/>
            <person name="Xiao X."/>
            <person name="Malainual N."/>
            <person name="Hou J."/>
            <person name="Wang L."/>
            <person name="Wang M."/>
            <person name="Yang K."/>
            <person name="Cui Y."/>
            <person name="Leung E."/>
            <person name="Nong W."/>
            <person name="Shin S.-K."/>
            <person name="Au S."/>
            <person name="Jeong K.Y."/>
            <person name="Chew F.T."/>
            <person name="Hui J."/>
            <person name="Leung T.F."/>
            <person name="Tungtrongchitr A."/>
            <person name="Zhong N."/>
            <person name="Liu Z."/>
            <person name="Tsui S."/>
        </authorList>
    </citation>
    <scope>NUCLEOTIDE SEQUENCE</scope>
    <source>
        <strain evidence="2">Derf</strain>
        <tissue evidence="2">Whole organism</tissue>
    </source>
</reference>
<keyword evidence="1" id="KW-0732">Signal</keyword>
<protein>
    <submittedName>
        <fullName evidence="2">Uncharacterized protein</fullName>
    </submittedName>
</protein>
<dbReference type="OrthoDB" id="10440337at2759"/>
<sequence>MFRTILLFFIVYCSFTIGSRASTETSAMETIDAGRVEKSLAKLNITSQTKIHDLVPGSDQLKDVYTAYDPSFIKQEIDIFKLTVVETTTKFFTALLSDPEERKFADFKDFDKRMETFVDNLKSLANTIKDELNKPKDQRTKYGLTPFSALNNVESGMMFGLSPPK</sequence>
<feature type="chain" id="PRO_5037479395" evidence="1">
    <location>
        <begin position="22"/>
        <end position="165"/>
    </location>
</feature>
<evidence type="ECO:0000256" key="1">
    <source>
        <dbReference type="SAM" id="SignalP"/>
    </source>
</evidence>
<comment type="caution">
    <text evidence="2">The sequence shown here is derived from an EMBL/GenBank/DDBJ whole genome shotgun (WGS) entry which is preliminary data.</text>
</comment>
<gene>
    <name evidence="2" type="ORF">DERF_008255</name>
</gene>
<name>A0A922HZY1_DERFA</name>
<accession>A0A922HZY1</accession>
<evidence type="ECO:0000313" key="3">
    <source>
        <dbReference type="Proteomes" id="UP000790347"/>
    </source>
</evidence>
<proteinExistence type="predicted"/>
<dbReference type="EMBL" id="ASGP02000003">
    <property type="protein sequence ID" value="KAH9517596.1"/>
    <property type="molecule type" value="Genomic_DNA"/>
</dbReference>
<dbReference type="Proteomes" id="UP000790347">
    <property type="component" value="Unassembled WGS sequence"/>
</dbReference>
<evidence type="ECO:0000313" key="2">
    <source>
        <dbReference type="EMBL" id="KAH9517596.1"/>
    </source>
</evidence>
<feature type="signal peptide" evidence="1">
    <location>
        <begin position="1"/>
        <end position="21"/>
    </location>
</feature>
<keyword evidence="3" id="KW-1185">Reference proteome</keyword>
<organism evidence="2 3">
    <name type="scientific">Dermatophagoides farinae</name>
    <name type="common">American house dust mite</name>
    <dbReference type="NCBI Taxonomy" id="6954"/>
    <lineage>
        <taxon>Eukaryota</taxon>
        <taxon>Metazoa</taxon>
        <taxon>Ecdysozoa</taxon>
        <taxon>Arthropoda</taxon>
        <taxon>Chelicerata</taxon>
        <taxon>Arachnida</taxon>
        <taxon>Acari</taxon>
        <taxon>Acariformes</taxon>
        <taxon>Sarcoptiformes</taxon>
        <taxon>Astigmata</taxon>
        <taxon>Psoroptidia</taxon>
        <taxon>Analgoidea</taxon>
        <taxon>Pyroglyphidae</taxon>
        <taxon>Dermatophagoidinae</taxon>
        <taxon>Dermatophagoides</taxon>
    </lineage>
</organism>
<reference evidence="2" key="1">
    <citation type="submission" date="2013-05" db="EMBL/GenBank/DDBJ databases">
        <authorList>
            <person name="Yim A.K.Y."/>
            <person name="Chan T.F."/>
            <person name="Ji K.M."/>
            <person name="Liu X.Y."/>
            <person name="Zhou J.W."/>
            <person name="Li R.Q."/>
            <person name="Yang K.Y."/>
            <person name="Li J."/>
            <person name="Li M."/>
            <person name="Law P.T.W."/>
            <person name="Wu Y.L."/>
            <person name="Cai Z.L."/>
            <person name="Qin H."/>
            <person name="Bao Y."/>
            <person name="Leung R.K.K."/>
            <person name="Ng P.K.S."/>
            <person name="Zou J."/>
            <person name="Zhong X.J."/>
            <person name="Ran P.X."/>
            <person name="Zhong N.S."/>
            <person name="Liu Z.G."/>
            <person name="Tsui S.K.W."/>
        </authorList>
    </citation>
    <scope>NUCLEOTIDE SEQUENCE</scope>
    <source>
        <strain evidence="2">Derf</strain>
        <tissue evidence="2">Whole organism</tissue>
    </source>
</reference>
<dbReference type="AlphaFoldDB" id="A0A922HZY1"/>